<dbReference type="AlphaFoldDB" id="A0A1G6JG66"/>
<name>A0A1G6JG66_9FIRM</name>
<feature type="transmembrane region" description="Helical" evidence="1">
    <location>
        <begin position="6"/>
        <end position="22"/>
    </location>
</feature>
<keyword evidence="4" id="KW-1185">Reference proteome</keyword>
<dbReference type="InterPro" id="IPR051158">
    <property type="entry name" value="Metallophosphoesterase_sf"/>
</dbReference>
<proteinExistence type="predicted"/>
<dbReference type="EMBL" id="FMYW01000003">
    <property type="protein sequence ID" value="SDC17658.1"/>
    <property type="molecule type" value="Genomic_DNA"/>
</dbReference>
<feature type="transmembrane region" description="Helical" evidence="1">
    <location>
        <begin position="72"/>
        <end position="97"/>
    </location>
</feature>
<gene>
    <name evidence="3" type="ORF">SAMN04487864_103104</name>
</gene>
<dbReference type="PANTHER" id="PTHR31302">
    <property type="entry name" value="TRANSMEMBRANE PROTEIN WITH METALLOPHOSPHOESTERASE DOMAIN-RELATED"/>
    <property type="match status" value="1"/>
</dbReference>
<evidence type="ECO:0000256" key="1">
    <source>
        <dbReference type="SAM" id="Phobius"/>
    </source>
</evidence>
<dbReference type="InterPro" id="IPR029052">
    <property type="entry name" value="Metallo-depent_PP-like"/>
</dbReference>
<dbReference type="GO" id="GO:0016787">
    <property type="term" value="F:hydrolase activity"/>
    <property type="evidence" value="ECO:0007669"/>
    <property type="project" value="InterPro"/>
</dbReference>
<dbReference type="SUPFAM" id="SSF56300">
    <property type="entry name" value="Metallo-dependent phosphatases"/>
    <property type="match status" value="1"/>
</dbReference>
<reference evidence="4" key="1">
    <citation type="submission" date="2016-10" db="EMBL/GenBank/DDBJ databases">
        <authorList>
            <person name="Varghese N."/>
            <person name="Submissions S."/>
        </authorList>
    </citation>
    <scope>NUCLEOTIDE SEQUENCE [LARGE SCALE GENOMIC DNA]</scope>
    <source>
        <strain evidence="4">DSM 11005</strain>
    </source>
</reference>
<keyword evidence="1" id="KW-0812">Transmembrane</keyword>
<evidence type="ECO:0000259" key="2">
    <source>
        <dbReference type="Pfam" id="PF00149"/>
    </source>
</evidence>
<feature type="transmembrane region" description="Helical" evidence="1">
    <location>
        <begin position="109"/>
        <end position="127"/>
    </location>
</feature>
<dbReference type="Pfam" id="PF00149">
    <property type="entry name" value="Metallophos"/>
    <property type="match status" value="1"/>
</dbReference>
<evidence type="ECO:0000313" key="3">
    <source>
        <dbReference type="EMBL" id="SDC17658.1"/>
    </source>
</evidence>
<feature type="transmembrane region" description="Helical" evidence="1">
    <location>
        <begin position="29"/>
        <end position="52"/>
    </location>
</feature>
<sequence>MRSFFYFWSAVGVLLTGLYWLMYRRGFTFLNHAFVLCFFLCLPLLFCAVNVWGPSLAIEPRLLRPFAFLGGYWLAFFHYSVYAGILYILLRLAGLLAGNGAAWQHAYTLYAKGAFVVVMAILVYGAWNAVHPVVREVEHDTGKNLPQPVKIVLVTDIHLGSLFGRQYAVELTELINRQNADVVLFGGDQVDNSLTYLLREKSYEPLQNIINKYGVYGILGNHDHFDGRIQTELELFHSVGFHMLVDEAVDLPCHIHLVGLEDYRSEPRNPYLERLAGQDPGKANLLLEHQPRRFWEAEKAGYDLYMAGHTHGGQQAPLNFVTKRMYLLDYGSKKFGNMMGITSCGYGLWGSPVRIGSTPEIVVITLK</sequence>
<keyword evidence="1" id="KW-0472">Membrane</keyword>
<dbReference type="OrthoDB" id="9780884at2"/>
<keyword evidence="1" id="KW-1133">Transmembrane helix</keyword>
<evidence type="ECO:0000313" key="4">
    <source>
        <dbReference type="Proteomes" id="UP000198943"/>
    </source>
</evidence>
<protein>
    <recommendedName>
        <fullName evidence="2">Calcineurin-like phosphoesterase domain-containing protein</fullName>
    </recommendedName>
</protein>
<feature type="domain" description="Calcineurin-like phosphoesterase" evidence="2">
    <location>
        <begin position="150"/>
        <end position="312"/>
    </location>
</feature>
<organism evidence="3 4">
    <name type="scientific">Succiniclasticum ruminis</name>
    <dbReference type="NCBI Taxonomy" id="40841"/>
    <lineage>
        <taxon>Bacteria</taxon>
        <taxon>Bacillati</taxon>
        <taxon>Bacillota</taxon>
        <taxon>Negativicutes</taxon>
        <taxon>Acidaminococcales</taxon>
        <taxon>Acidaminococcaceae</taxon>
        <taxon>Succiniclasticum</taxon>
    </lineage>
</organism>
<dbReference type="Proteomes" id="UP000198943">
    <property type="component" value="Unassembled WGS sequence"/>
</dbReference>
<accession>A0A1G6JG66</accession>
<dbReference type="InterPro" id="IPR004843">
    <property type="entry name" value="Calcineurin-like_PHP"/>
</dbReference>
<dbReference type="PANTHER" id="PTHR31302:SF0">
    <property type="entry name" value="TRANSMEMBRANE PROTEIN WITH METALLOPHOSPHOESTERASE DOMAIN"/>
    <property type="match status" value="1"/>
</dbReference>
<dbReference type="Gene3D" id="3.60.21.10">
    <property type="match status" value="1"/>
</dbReference>